<gene>
    <name evidence="1" type="ORF">PES01_36960</name>
</gene>
<evidence type="ECO:0000313" key="1">
    <source>
        <dbReference type="EMBL" id="GEK56851.1"/>
    </source>
</evidence>
<dbReference type="AlphaFoldDB" id="A0A510Y1U9"/>
<keyword evidence="2" id="KW-1185">Reference proteome</keyword>
<dbReference type="Proteomes" id="UP000321419">
    <property type="component" value="Unassembled WGS sequence"/>
</dbReference>
<evidence type="ECO:0000313" key="2">
    <source>
        <dbReference type="Proteomes" id="UP000321419"/>
    </source>
</evidence>
<proteinExistence type="predicted"/>
<dbReference type="RefSeq" id="WP_245852113.1">
    <property type="nucleotide sequence ID" value="NZ_BJUM01000058.1"/>
</dbReference>
<protein>
    <submittedName>
        <fullName evidence="1">Uncharacterized protein</fullName>
    </submittedName>
</protein>
<reference evidence="1 2" key="1">
    <citation type="submission" date="2019-07" db="EMBL/GenBank/DDBJ databases">
        <title>Whole genome shotgun sequence of Pseudoalteromonas espejiana NBRC 102222.</title>
        <authorList>
            <person name="Hosoyama A."/>
            <person name="Uohara A."/>
            <person name="Ohji S."/>
            <person name="Ichikawa N."/>
        </authorList>
    </citation>
    <scope>NUCLEOTIDE SEQUENCE [LARGE SCALE GENOMIC DNA]</scope>
    <source>
        <strain evidence="1 2">NBRC 102222</strain>
    </source>
</reference>
<comment type="caution">
    <text evidence="1">The sequence shown here is derived from an EMBL/GenBank/DDBJ whole genome shotgun (WGS) entry which is preliminary data.</text>
</comment>
<name>A0A510Y1U9_9GAMM</name>
<dbReference type="EMBL" id="BJUM01000058">
    <property type="protein sequence ID" value="GEK56851.1"/>
    <property type="molecule type" value="Genomic_DNA"/>
</dbReference>
<sequence length="121" mass="14258">MSPYQALQPYHHELACNCLRPGLHAPMVVAQYIETALNVAKSFEKQRNPLLQELYLLRTHHEIINKMCDPLIHNAIRKQCLEQLYKPLLALKRFYYAHNDTGKFLTLEREARVLSHEFNPF</sequence>
<organism evidence="1 2">
    <name type="scientific">Pseudoalteromonas espejiana</name>
    <dbReference type="NCBI Taxonomy" id="28107"/>
    <lineage>
        <taxon>Bacteria</taxon>
        <taxon>Pseudomonadati</taxon>
        <taxon>Pseudomonadota</taxon>
        <taxon>Gammaproteobacteria</taxon>
        <taxon>Alteromonadales</taxon>
        <taxon>Pseudoalteromonadaceae</taxon>
        <taxon>Pseudoalteromonas</taxon>
    </lineage>
</organism>
<accession>A0A510Y1U9</accession>